<dbReference type="Proteomes" id="UP000055590">
    <property type="component" value="Chromosome"/>
</dbReference>
<feature type="transmembrane region" description="Helical" evidence="6">
    <location>
        <begin position="68"/>
        <end position="86"/>
    </location>
</feature>
<feature type="transmembrane region" description="Helical" evidence="6">
    <location>
        <begin position="144"/>
        <end position="165"/>
    </location>
</feature>
<dbReference type="PANTHER" id="PTHR32322">
    <property type="entry name" value="INNER MEMBRANE TRANSPORTER"/>
    <property type="match status" value="1"/>
</dbReference>
<feature type="transmembrane region" description="Helical" evidence="6">
    <location>
        <begin position="92"/>
        <end position="112"/>
    </location>
</feature>
<organism evidence="8 9">
    <name type="scientific">Vulgatibacter incomptus</name>
    <dbReference type="NCBI Taxonomy" id="1391653"/>
    <lineage>
        <taxon>Bacteria</taxon>
        <taxon>Pseudomonadati</taxon>
        <taxon>Myxococcota</taxon>
        <taxon>Myxococcia</taxon>
        <taxon>Myxococcales</taxon>
        <taxon>Cystobacterineae</taxon>
        <taxon>Vulgatibacteraceae</taxon>
        <taxon>Vulgatibacter</taxon>
    </lineage>
</organism>
<dbReference type="InterPro" id="IPR037185">
    <property type="entry name" value="EmrE-like"/>
</dbReference>
<evidence type="ECO:0000256" key="3">
    <source>
        <dbReference type="ARBA" id="ARBA00022692"/>
    </source>
</evidence>
<feature type="transmembrane region" description="Helical" evidence="6">
    <location>
        <begin position="205"/>
        <end position="223"/>
    </location>
</feature>
<protein>
    <submittedName>
        <fullName evidence="8">Putative DMT superfamily metabolite efflux protein</fullName>
    </submittedName>
</protein>
<dbReference type="InterPro" id="IPR050638">
    <property type="entry name" value="AA-Vitamin_Transporters"/>
</dbReference>
<dbReference type="GO" id="GO:0016020">
    <property type="term" value="C:membrane"/>
    <property type="evidence" value="ECO:0007669"/>
    <property type="project" value="UniProtKB-SubCell"/>
</dbReference>
<dbReference type="STRING" id="1391653.AKJ08_1201"/>
<feature type="transmembrane region" description="Helical" evidence="6">
    <location>
        <begin position="119"/>
        <end position="138"/>
    </location>
</feature>
<evidence type="ECO:0000313" key="9">
    <source>
        <dbReference type="Proteomes" id="UP000055590"/>
    </source>
</evidence>
<evidence type="ECO:0000256" key="6">
    <source>
        <dbReference type="SAM" id="Phobius"/>
    </source>
</evidence>
<gene>
    <name evidence="8" type="ORF">AKJ08_1201</name>
</gene>
<keyword evidence="5 6" id="KW-0472">Membrane</keyword>
<evidence type="ECO:0000256" key="5">
    <source>
        <dbReference type="ARBA" id="ARBA00023136"/>
    </source>
</evidence>
<feature type="transmembrane region" description="Helical" evidence="6">
    <location>
        <begin position="38"/>
        <end position="56"/>
    </location>
</feature>
<dbReference type="EMBL" id="CP012332">
    <property type="protein sequence ID" value="AKU90814.1"/>
    <property type="molecule type" value="Genomic_DNA"/>
</dbReference>
<dbReference type="InterPro" id="IPR000620">
    <property type="entry name" value="EamA_dom"/>
</dbReference>
<dbReference type="Pfam" id="PF00892">
    <property type="entry name" value="EamA"/>
    <property type="match status" value="1"/>
</dbReference>
<evidence type="ECO:0000256" key="1">
    <source>
        <dbReference type="ARBA" id="ARBA00004141"/>
    </source>
</evidence>
<keyword evidence="9" id="KW-1185">Reference proteome</keyword>
<comment type="similarity">
    <text evidence="2">Belongs to the EamA transporter family.</text>
</comment>
<keyword evidence="3 6" id="KW-0812">Transmembrane</keyword>
<feature type="domain" description="EamA" evidence="7">
    <location>
        <begin position="146"/>
        <end position="272"/>
    </location>
</feature>
<feature type="transmembrane region" description="Helical" evidence="6">
    <location>
        <begin position="235"/>
        <end position="256"/>
    </location>
</feature>
<name>A0A0K1PCG7_9BACT</name>
<evidence type="ECO:0000256" key="4">
    <source>
        <dbReference type="ARBA" id="ARBA00022989"/>
    </source>
</evidence>
<dbReference type="OrthoDB" id="9815120at2"/>
<reference evidence="8 9" key="1">
    <citation type="submission" date="2015-08" db="EMBL/GenBank/DDBJ databases">
        <authorList>
            <person name="Babu N.S."/>
            <person name="Beckwith C.J."/>
            <person name="Beseler K.G."/>
            <person name="Brison A."/>
            <person name="Carone J.V."/>
            <person name="Caskin T.P."/>
            <person name="Diamond M."/>
            <person name="Durham M.E."/>
            <person name="Foxe J.M."/>
            <person name="Go M."/>
            <person name="Henderson B.A."/>
            <person name="Jones I.B."/>
            <person name="McGettigan J.A."/>
            <person name="Micheletti S.J."/>
            <person name="Nasrallah M.E."/>
            <person name="Ortiz D."/>
            <person name="Piller C.R."/>
            <person name="Privatt S.R."/>
            <person name="Schneider S.L."/>
            <person name="Sharp S."/>
            <person name="Smith T.C."/>
            <person name="Stanton J.D."/>
            <person name="Ullery H.E."/>
            <person name="Wilson R.J."/>
            <person name="Serrano M.G."/>
            <person name="Buck G."/>
            <person name="Lee V."/>
            <person name="Wang Y."/>
            <person name="Carvalho R."/>
            <person name="Voegtly L."/>
            <person name="Shi R."/>
            <person name="Duckworth R."/>
            <person name="Johnson A."/>
            <person name="Loviza R."/>
            <person name="Walstead R."/>
            <person name="Shah Z."/>
            <person name="Kiflezghi M."/>
            <person name="Wade K."/>
            <person name="Ball S.L."/>
            <person name="Bradley K.W."/>
            <person name="Asai D.J."/>
            <person name="Bowman C.A."/>
            <person name="Russell D.A."/>
            <person name="Pope W.H."/>
            <person name="Jacobs-Sera D."/>
            <person name="Hendrix R.W."/>
            <person name="Hatfull G.F."/>
        </authorList>
    </citation>
    <scope>NUCLEOTIDE SEQUENCE [LARGE SCALE GENOMIC DNA]</scope>
    <source>
        <strain evidence="8 9">DSM 27710</strain>
    </source>
</reference>
<feature type="transmembrane region" description="Helical" evidence="6">
    <location>
        <begin position="177"/>
        <end position="199"/>
    </location>
</feature>
<proteinExistence type="inferred from homology"/>
<dbReference type="KEGG" id="vin:AKJ08_1201"/>
<dbReference type="AlphaFoldDB" id="A0A0K1PCG7"/>
<dbReference type="PATRIC" id="fig|1391653.3.peg.1251"/>
<feature type="transmembrane region" description="Helical" evidence="6">
    <location>
        <begin position="262"/>
        <end position="281"/>
    </location>
</feature>
<keyword evidence="4 6" id="KW-1133">Transmembrane helix</keyword>
<dbReference type="RefSeq" id="WP_050725212.1">
    <property type="nucleotide sequence ID" value="NZ_CP012332.1"/>
</dbReference>
<comment type="subcellular location">
    <subcellularLocation>
        <location evidence="1">Membrane</location>
        <topology evidence="1">Multi-pass membrane protein</topology>
    </subcellularLocation>
</comment>
<evidence type="ECO:0000313" key="8">
    <source>
        <dbReference type="EMBL" id="AKU90814.1"/>
    </source>
</evidence>
<evidence type="ECO:0000259" key="7">
    <source>
        <dbReference type="Pfam" id="PF00892"/>
    </source>
</evidence>
<dbReference type="PANTHER" id="PTHR32322:SF2">
    <property type="entry name" value="EAMA DOMAIN-CONTAINING PROTEIN"/>
    <property type="match status" value="1"/>
</dbReference>
<accession>A0A0K1PCG7</accession>
<dbReference type="SUPFAM" id="SSF103481">
    <property type="entry name" value="Multidrug resistance efflux transporter EmrE"/>
    <property type="match status" value="2"/>
</dbReference>
<sequence length="290" mass="29505">MSRKPLPIPPIPLLLISAASVQGGAALAKELFPALGPAGASGLRLLFASVVLLAVFRPALWRLGRAGWKAVIPYGLALGGMNLTFYEALNRIPLGLAVTLEFVGPLGVALFGSRRATDFLWAALAGVGIVLIAPWQATEGSLDPVGVALALVAGGCWAVYIVAGGRLSRLLSEGESVTAGMLVATAVVLPFALAGGTVARMTPGIAGLGLVVAILSSALPYSLEMFALKALPSRTFGILMSLEPLIATLVGLVFLGEQLEPQHWIAMACISGASAGAALAARPKAEPAGA</sequence>
<evidence type="ECO:0000256" key="2">
    <source>
        <dbReference type="ARBA" id="ARBA00007362"/>
    </source>
</evidence>